<dbReference type="AlphaFoldDB" id="A0A2Z4Y2D0"/>
<proteinExistence type="predicted"/>
<name>A0A2Z4Y2D0_SUMC1</name>
<feature type="domain" description="DUF374" evidence="1">
    <location>
        <begin position="5"/>
        <end position="69"/>
    </location>
</feature>
<dbReference type="Proteomes" id="UP000262583">
    <property type="component" value="Chromosome"/>
</dbReference>
<accession>A0A2Z4Y2D0</accession>
<protein>
    <recommendedName>
        <fullName evidence="1">DUF374 domain-containing protein</fullName>
    </recommendedName>
</protein>
<dbReference type="SUPFAM" id="SSF69593">
    <property type="entry name" value="Glycerol-3-phosphate (1)-acyltransferase"/>
    <property type="match status" value="1"/>
</dbReference>
<dbReference type="Pfam" id="PF04028">
    <property type="entry name" value="DUF374"/>
    <property type="match status" value="1"/>
</dbReference>
<dbReference type="InterPro" id="IPR007172">
    <property type="entry name" value="DUF374"/>
</dbReference>
<dbReference type="KEGG" id="schv:BRCON_0473"/>
<gene>
    <name evidence="2" type="ORF">BRCON_0473</name>
</gene>
<dbReference type="EMBL" id="CP030759">
    <property type="protein sequence ID" value="AXA35250.1"/>
    <property type="molecule type" value="Genomic_DNA"/>
</dbReference>
<evidence type="ECO:0000313" key="2">
    <source>
        <dbReference type="EMBL" id="AXA35250.1"/>
    </source>
</evidence>
<sequence>MNVGRKDFATLVSRSRDGEIAARLAKAVGITPLRGGSSRGQVEALRLMERWLRKEGSLLIAVDGPRGPRGEVKAGIVLLAARTGAPIIPAAAITQPSARYVFRSWDRMWLPKFRAPIEVVYDTPMYVPTNCTREEMEKFRLLLEERLWQLHGEQAAPRQEESFSACKES</sequence>
<reference evidence="2 3" key="1">
    <citation type="submission" date="2018-05" db="EMBL/GenBank/DDBJ databases">
        <title>A metagenomic window into the 2 km-deep terrestrial subsurface aquifer revealed taxonomically and functionally diverse microbial community comprising novel uncultured bacterial lineages.</title>
        <authorList>
            <person name="Kadnikov V.V."/>
            <person name="Mardanov A.V."/>
            <person name="Beletsky A.V."/>
            <person name="Banks D."/>
            <person name="Pimenov N.V."/>
            <person name="Frank Y.A."/>
            <person name="Karnachuk O.V."/>
            <person name="Ravin N.V."/>
        </authorList>
    </citation>
    <scope>NUCLEOTIDE SEQUENCE [LARGE SCALE GENOMIC DNA]</scope>
    <source>
        <strain evidence="2">BY</strain>
    </source>
</reference>
<evidence type="ECO:0000259" key="1">
    <source>
        <dbReference type="Pfam" id="PF04028"/>
    </source>
</evidence>
<evidence type="ECO:0000313" key="3">
    <source>
        <dbReference type="Proteomes" id="UP000262583"/>
    </source>
</evidence>
<organism evidence="2 3">
    <name type="scientific">Sumerlaea chitinivorans</name>
    <dbReference type="NCBI Taxonomy" id="2250252"/>
    <lineage>
        <taxon>Bacteria</taxon>
        <taxon>Candidatus Sumerlaeota</taxon>
        <taxon>Candidatus Sumerlaeia</taxon>
        <taxon>Candidatus Sumerlaeales</taxon>
        <taxon>Candidatus Sumerlaeaceae</taxon>
        <taxon>Candidatus Sumerlaea</taxon>
    </lineage>
</organism>